<keyword evidence="3" id="KW-1185">Reference proteome</keyword>
<dbReference type="EMBL" id="CP032744">
    <property type="protein sequence ID" value="AYJ37618.1"/>
    <property type="molecule type" value="Genomic_DNA"/>
</dbReference>
<accession>A0AAD0TPL5</accession>
<protein>
    <submittedName>
        <fullName evidence="1">Cof-type HAD-IIB family hydrolase</fullName>
    </submittedName>
    <submittedName>
        <fullName evidence="2">Sugar phosphate phosphatase</fullName>
    </submittedName>
</protein>
<dbReference type="Gene3D" id="3.40.50.1000">
    <property type="entry name" value="HAD superfamily/HAD-like"/>
    <property type="match status" value="1"/>
</dbReference>
<reference evidence="2 3" key="1">
    <citation type="submission" date="2017-04" db="EMBL/GenBank/DDBJ databases">
        <title>In vitro and in silico characterization of Lactobacillus paraplantarum D2-1, a starter culture for soymilk fermentation.</title>
        <authorList>
            <person name="Endo A."/>
            <person name="Sasaki F."/>
            <person name="Maeno S."/>
            <person name="Kanesaki Y."/>
            <person name="Kubota E."/>
            <person name="Torres G.A."/>
            <person name="Tomita S."/>
            <person name="Nakagawa J."/>
        </authorList>
    </citation>
    <scope>NUCLEOTIDE SEQUENCE [LARGE SCALE GENOMIC DNA]</scope>
    <source>
        <strain evidence="2 3">D2-1</strain>
    </source>
</reference>
<dbReference type="NCBIfam" id="TIGR00099">
    <property type="entry name" value="Cof-subfamily"/>
    <property type="match status" value="1"/>
</dbReference>
<dbReference type="EMBL" id="BDOR01000005">
    <property type="protein sequence ID" value="GBF01782.1"/>
    <property type="molecule type" value="Genomic_DNA"/>
</dbReference>
<dbReference type="CDD" id="cd07516">
    <property type="entry name" value="HAD_Pase"/>
    <property type="match status" value="1"/>
</dbReference>
<dbReference type="GO" id="GO:0000287">
    <property type="term" value="F:magnesium ion binding"/>
    <property type="evidence" value="ECO:0007669"/>
    <property type="project" value="TreeGrafter"/>
</dbReference>
<dbReference type="InterPro" id="IPR000150">
    <property type="entry name" value="Cof"/>
</dbReference>
<reference evidence="1 4" key="2">
    <citation type="submission" date="2018-10" db="EMBL/GenBank/DDBJ databases">
        <title>Genome seuquencing of Lactobacillus species.</title>
        <authorList>
            <person name="Baek C."/>
            <person name="Yi H."/>
        </authorList>
    </citation>
    <scope>NUCLEOTIDE SEQUENCE [LARGE SCALE GENOMIC DNA]</scope>
    <source>
        <strain evidence="1 4">DSM 10667</strain>
    </source>
</reference>
<dbReference type="InterPro" id="IPR036412">
    <property type="entry name" value="HAD-like_sf"/>
</dbReference>
<dbReference type="Proteomes" id="UP000277896">
    <property type="component" value="Chromosome"/>
</dbReference>
<dbReference type="Pfam" id="PF08282">
    <property type="entry name" value="Hydrolase_3"/>
    <property type="match status" value="1"/>
</dbReference>
<dbReference type="SFLD" id="SFLDG01144">
    <property type="entry name" value="C2.B.4:_PGP_Like"/>
    <property type="match status" value="1"/>
</dbReference>
<dbReference type="GO" id="GO:0016791">
    <property type="term" value="F:phosphatase activity"/>
    <property type="evidence" value="ECO:0007669"/>
    <property type="project" value="UniProtKB-ARBA"/>
</dbReference>
<proteinExistence type="predicted"/>
<dbReference type="PANTHER" id="PTHR10000">
    <property type="entry name" value="PHOSPHOSERINE PHOSPHATASE"/>
    <property type="match status" value="1"/>
</dbReference>
<keyword evidence="1" id="KW-0378">Hydrolase</keyword>
<evidence type="ECO:0000313" key="3">
    <source>
        <dbReference type="Proteomes" id="UP000236162"/>
    </source>
</evidence>
<dbReference type="Gene3D" id="3.30.1240.10">
    <property type="match status" value="1"/>
</dbReference>
<dbReference type="InterPro" id="IPR006379">
    <property type="entry name" value="HAD-SF_hydro_IIB"/>
</dbReference>
<gene>
    <name evidence="1" type="ORF">LP667_01655</name>
    <name evidence="2" type="ORF">LPPLD21_01314</name>
</gene>
<dbReference type="NCBIfam" id="TIGR01484">
    <property type="entry name" value="HAD-SF-IIB"/>
    <property type="match status" value="2"/>
</dbReference>
<evidence type="ECO:0000313" key="2">
    <source>
        <dbReference type="EMBL" id="GBF01782.1"/>
    </source>
</evidence>
<dbReference type="Proteomes" id="UP000236162">
    <property type="component" value="Unassembled WGS sequence"/>
</dbReference>
<dbReference type="InterPro" id="IPR023214">
    <property type="entry name" value="HAD_sf"/>
</dbReference>
<evidence type="ECO:0000313" key="1">
    <source>
        <dbReference type="EMBL" id="AYJ37618.1"/>
    </source>
</evidence>
<name>A0AAD0TPL5_9LACO</name>
<dbReference type="RefSeq" id="WP_021731930.1">
    <property type="nucleotide sequence ID" value="NZ_AVAI01000131.1"/>
</dbReference>
<dbReference type="SFLD" id="SFLDS00003">
    <property type="entry name" value="Haloacid_Dehalogenase"/>
    <property type="match status" value="1"/>
</dbReference>
<dbReference type="SFLD" id="SFLDG01140">
    <property type="entry name" value="C2.B:_Phosphomannomutase_and_P"/>
    <property type="match status" value="1"/>
</dbReference>
<dbReference type="SUPFAM" id="SSF56784">
    <property type="entry name" value="HAD-like"/>
    <property type="match status" value="1"/>
</dbReference>
<sequence length="275" mass="29580">MTIKLIAIDIDDTLLNSKGELLPSTITAVKEARDQGIKVVLCTGRPLAGAQQYLDALGLTGDDQYVITYNGAVIESIAGRIVAKHLVDNAHYRQLTAFGKEHHVPFNVLDADSTIYTADRDVNWVTVVQAWENQAGLLIRDPDDLPADFQIAKGLFVGEGPQLDAVEAQVKATFDQDLYVVRAATNFLELMHAGVNKGQAVQDLAAVLKLQPDEVMALGDEQNDLPMFAFAGTAVAMGNGSDIAKAHANHVTATNDADGVAAAIRQWALLDYSKN</sequence>
<dbReference type="PANTHER" id="PTHR10000:SF8">
    <property type="entry name" value="HAD SUPERFAMILY HYDROLASE-LIKE, TYPE 3"/>
    <property type="match status" value="1"/>
</dbReference>
<organism evidence="1 4">
    <name type="scientific">Lactiplantibacillus paraplantarum</name>
    <dbReference type="NCBI Taxonomy" id="60520"/>
    <lineage>
        <taxon>Bacteria</taxon>
        <taxon>Bacillati</taxon>
        <taxon>Bacillota</taxon>
        <taxon>Bacilli</taxon>
        <taxon>Lactobacillales</taxon>
        <taxon>Lactobacillaceae</taxon>
        <taxon>Lactiplantibacillus</taxon>
    </lineage>
</organism>
<dbReference type="GO" id="GO:0005829">
    <property type="term" value="C:cytosol"/>
    <property type="evidence" value="ECO:0007669"/>
    <property type="project" value="TreeGrafter"/>
</dbReference>
<dbReference type="AlphaFoldDB" id="A0AAD0TPL5"/>
<evidence type="ECO:0000313" key="4">
    <source>
        <dbReference type="Proteomes" id="UP000277896"/>
    </source>
</evidence>